<evidence type="ECO:0000256" key="4">
    <source>
        <dbReference type="SAM" id="Phobius"/>
    </source>
</evidence>
<keyword evidence="4" id="KW-0472">Membrane</keyword>
<dbReference type="PANTHER" id="PTHR43630:SF1">
    <property type="entry name" value="POLY-BETA-1,6-N-ACETYL-D-GLUCOSAMINE SYNTHASE"/>
    <property type="match status" value="1"/>
</dbReference>
<feature type="transmembrane region" description="Helical" evidence="4">
    <location>
        <begin position="273"/>
        <end position="293"/>
    </location>
</feature>
<dbReference type="Gene3D" id="3.90.550.10">
    <property type="entry name" value="Spore Coat Polysaccharide Biosynthesis Protein SpsA, Chain A"/>
    <property type="match status" value="1"/>
</dbReference>
<keyword evidence="2" id="KW-0328">Glycosyltransferase</keyword>
<keyword evidence="4" id="KW-0812">Transmembrane</keyword>
<dbReference type="GO" id="GO:0016757">
    <property type="term" value="F:glycosyltransferase activity"/>
    <property type="evidence" value="ECO:0007669"/>
    <property type="project" value="UniProtKB-KW"/>
</dbReference>
<evidence type="ECO:0000259" key="5">
    <source>
        <dbReference type="Pfam" id="PF00535"/>
    </source>
</evidence>
<dbReference type="EMBL" id="CP028811">
    <property type="protein sequence ID" value="AWA28934.1"/>
    <property type="molecule type" value="Genomic_DNA"/>
</dbReference>
<comment type="similarity">
    <text evidence="1">Belongs to the glycosyltransferase 2 family.</text>
</comment>
<keyword evidence="7" id="KW-1185">Reference proteome</keyword>
<accession>A0A2S0RBK9</accession>
<dbReference type="InterPro" id="IPR029044">
    <property type="entry name" value="Nucleotide-diphossugar_trans"/>
</dbReference>
<dbReference type="PANTHER" id="PTHR43630">
    <property type="entry name" value="POLY-BETA-1,6-N-ACETYL-D-GLUCOSAMINE SYNTHASE"/>
    <property type="match status" value="1"/>
</dbReference>
<dbReference type="Pfam" id="PF00535">
    <property type="entry name" value="Glycos_transf_2"/>
    <property type="match status" value="1"/>
</dbReference>
<evidence type="ECO:0000256" key="1">
    <source>
        <dbReference type="ARBA" id="ARBA00006739"/>
    </source>
</evidence>
<feature type="transmembrane region" description="Helical" evidence="4">
    <location>
        <begin position="329"/>
        <end position="350"/>
    </location>
</feature>
<dbReference type="InterPro" id="IPR001173">
    <property type="entry name" value="Glyco_trans_2-like"/>
</dbReference>
<dbReference type="CDD" id="cd04192">
    <property type="entry name" value="GT_2_like_e"/>
    <property type="match status" value="1"/>
</dbReference>
<gene>
    <name evidence="6" type="ORF">HYN48_01895</name>
</gene>
<dbReference type="SUPFAM" id="SSF53448">
    <property type="entry name" value="Nucleotide-diphospho-sugar transferases"/>
    <property type="match status" value="1"/>
</dbReference>
<dbReference type="AlphaFoldDB" id="A0A2S0RBK9"/>
<sequence>MIVTAIILGLYCLMIFSLVYGFSKVESAVPEPGGPVTKFSIVVPFRNEAENLPDLLAHLSALNYPDHLYEIILVDDDSGDGFTTQDDRYRLVRNIRASASPKKDAILTAIATAKHEWIVTTDADCIVSENWLRMLDGFIRKTHPQMVVGAVTYVPGNGFLQQFQQSDLAALQGVTIGSFGLGMPFLCNGANFAYTKTIFNQLDGFRGNLNHAGGDDVFLLQKAIAALPDQVAYLRSGEYTVLTKPAKTWRELFQQRVRWASKTGAYQSRAARITGALAFFGNLAWIAGLFLFIANPGRWIILVLLLLKWCADGVLIATANRFLGQPTRYYAASATLYPFFSTVVALYSIFGKYEWKGRRF</sequence>
<dbReference type="Proteomes" id="UP000244193">
    <property type="component" value="Chromosome"/>
</dbReference>
<organism evidence="6 7">
    <name type="scientific">Flavobacterium magnum</name>
    <dbReference type="NCBI Taxonomy" id="2162713"/>
    <lineage>
        <taxon>Bacteria</taxon>
        <taxon>Pseudomonadati</taxon>
        <taxon>Bacteroidota</taxon>
        <taxon>Flavobacteriia</taxon>
        <taxon>Flavobacteriales</taxon>
        <taxon>Flavobacteriaceae</taxon>
        <taxon>Flavobacterium</taxon>
    </lineage>
</organism>
<feature type="domain" description="Glycosyltransferase 2-like" evidence="5">
    <location>
        <begin position="40"/>
        <end position="166"/>
    </location>
</feature>
<reference evidence="6 7" key="1">
    <citation type="submission" date="2018-04" db="EMBL/GenBank/DDBJ databases">
        <title>Genome sequencing of Flavobacterium sp. HYN0048.</title>
        <authorList>
            <person name="Yi H."/>
            <person name="Baek C."/>
        </authorList>
    </citation>
    <scope>NUCLEOTIDE SEQUENCE [LARGE SCALE GENOMIC DNA]</scope>
    <source>
        <strain evidence="6 7">HYN0048</strain>
    </source>
</reference>
<keyword evidence="3 6" id="KW-0808">Transferase</keyword>
<evidence type="ECO:0000313" key="7">
    <source>
        <dbReference type="Proteomes" id="UP000244193"/>
    </source>
</evidence>
<evidence type="ECO:0000256" key="3">
    <source>
        <dbReference type="ARBA" id="ARBA00022679"/>
    </source>
</evidence>
<evidence type="ECO:0000313" key="6">
    <source>
        <dbReference type="EMBL" id="AWA28934.1"/>
    </source>
</evidence>
<dbReference type="KEGG" id="fmg:HYN48_01895"/>
<evidence type="ECO:0000256" key="2">
    <source>
        <dbReference type="ARBA" id="ARBA00022676"/>
    </source>
</evidence>
<proteinExistence type="inferred from homology"/>
<keyword evidence="4" id="KW-1133">Transmembrane helix</keyword>
<dbReference type="OrthoDB" id="9805625at2"/>
<name>A0A2S0RBK9_9FLAO</name>
<protein>
    <submittedName>
        <fullName evidence="6">Glycosyl transferase</fullName>
    </submittedName>
</protein>
<feature type="transmembrane region" description="Helical" evidence="4">
    <location>
        <begin position="300"/>
        <end position="323"/>
    </location>
</feature>
<dbReference type="RefSeq" id="WP_108369520.1">
    <property type="nucleotide sequence ID" value="NZ_CP028811.1"/>
</dbReference>